<comment type="caution">
    <text evidence="1">The sequence shown here is derived from an EMBL/GenBank/DDBJ whole genome shotgun (WGS) entry which is preliminary data.</text>
</comment>
<protein>
    <submittedName>
        <fullName evidence="1">Uncharacterized protein</fullName>
    </submittedName>
</protein>
<name>A0ABR8FN16_9NOSO</name>
<reference evidence="1 2" key="1">
    <citation type="journal article" date="2020" name="ISME J.">
        <title>Comparative genomics reveals insights into cyanobacterial evolution and habitat adaptation.</title>
        <authorList>
            <person name="Chen M.Y."/>
            <person name="Teng W.K."/>
            <person name="Zhao L."/>
            <person name="Hu C.X."/>
            <person name="Zhou Y.K."/>
            <person name="Han B.P."/>
            <person name="Song L.R."/>
            <person name="Shu W.S."/>
        </authorList>
    </citation>
    <scope>NUCLEOTIDE SEQUENCE [LARGE SCALE GENOMIC DNA]</scope>
    <source>
        <strain evidence="1 2">FACHB-130</strain>
    </source>
</reference>
<accession>A0ABR8FN16</accession>
<evidence type="ECO:0000313" key="2">
    <source>
        <dbReference type="Proteomes" id="UP000603457"/>
    </source>
</evidence>
<dbReference type="Proteomes" id="UP000603457">
    <property type="component" value="Unassembled WGS sequence"/>
</dbReference>
<dbReference type="EMBL" id="JACJTB010000001">
    <property type="protein sequence ID" value="MBD2592876.1"/>
    <property type="molecule type" value="Genomic_DNA"/>
</dbReference>
<dbReference type="RefSeq" id="WP_190872298.1">
    <property type="nucleotide sequence ID" value="NZ_JACJTB010000001.1"/>
</dbReference>
<proteinExistence type="predicted"/>
<sequence>MLNDKKRPADICFGGETVILAGFTSVSPRQTQQNREVTLDVIAVENR</sequence>
<gene>
    <name evidence="1" type="ORF">H6G74_00860</name>
</gene>
<organism evidence="1 2">
    <name type="scientific">Nostoc spongiaeforme FACHB-130</name>
    <dbReference type="NCBI Taxonomy" id="1357510"/>
    <lineage>
        <taxon>Bacteria</taxon>
        <taxon>Bacillati</taxon>
        <taxon>Cyanobacteriota</taxon>
        <taxon>Cyanophyceae</taxon>
        <taxon>Nostocales</taxon>
        <taxon>Nostocaceae</taxon>
        <taxon>Nostoc</taxon>
    </lineage>
</organism>
<keyword evidence="2" id="KW-1185">Reference proteome</keyword>
<evidence type="ECO:0000313" key="1">
    <source>
        <dbReference type="EMBL" id="MBD2592876.1"/>
    </source>
</evidence>